<evidence type="ECO:0000259" key="3">
    <source>
        <dbReference type="PROSITE" id="PS51371"/>
    </source>
</evidence>
<dbReference type="GeneID" id="81126789"/>
<name>A0ABD5WDS4_9EURY</name>
<feature type="domain" description="CBS" evidence="3">
    <location>
        <begin position="7"/>
        <end position="63"/>
    </location>
</feature>
<dbReference type="EMBL" id="JBHTAH010000002">
    <property type="protein sequence ID" value="MFC7068693.1"/>
    <property type="molecule type" value="Genomic_DNA"/>
</dbReference>
<dbReference type="InterPro" id="IPR000644">
    <property type="entry name" value="CBS_dom"/>
</dbReference>
<dbReference type="InterPro" id="IPR051257">
    <property type="entry name" value="Diverse_CBS-Domain"/>
</dbReference>
<dbReference type="PROSITE" id="PS51371">
    <property type="entry name" value="CBS"/>
    <property type="match status" value="2"/>
</dbReference>
<evidence type="ECO:0000256" key="1">
    <source>
        <dbReference type="ARBA" id="ARBA00023122"/>
    </source>
</evidence>
<dbReference type="Gene3D" id="3.10.580.10">
    <property type="entry name" value="CBS-domain"/>
    <property type="match status" value="1"/>
</dbReference>
<sequence length="143" mass="15390">MLVERLMTRELVTCDAGASLRPAVERMLDADVGSVIVTRHSDPLAICTETDVLRATAATGRPLEDLPLRRVASHPLVTTTPGATVRRAVRTMTDNGIKKLPVVDGTDLVGIVTQSDIVAHYGDFVREAQRLDAEADAWNAGTD</sequence>
<dbReference type="PANTHER" id="PTHR43080:SF2">
    <property type="entry name" value="CBS DOMAIN-CONTAINING PROTEIN"/>
    <property type="match status" value="1"/>
</dbReference>
<dbReference type="Proteomes" id="UP001596461">
    <property type="component" value="Unassembled WGS sequence"/>
</dbReference>
<dbReference type="CDD" id="cd17776">
    <property type="entry name" value="CBS_pair_arch"/>
    <property type="match status" value="1"/>
</dbReference>
<evidence type="ECO:0000256" key="2">
    <source>
        <dbReference type="PROSITE-ProRule" id="PRU00703"/>
    </source>
</evidence>
<dbReference type="Pfam" id="PF00571">
    <property type="entry name" value="CBS"/>
    <property type="match status" value="2"/>
</dbReference>
<dbReference type="SUPFAM" id="SSF54631">
    <property type="entry name" value="CBS-domain pair"/>
    <property type="match status" value="1"/>
</dbReference>
<reference evidence="4 5" key="1">
    <citation type="journal article" date="2019" name="Int. J. Syst. Evol. Microbiol.">
        <title>The Global Catalogue of Microorganisms (GCM) 10K type strain sequencing project: providing services to taxonomists for standard genome sequencing and annotation.</title>
        <authorList>
            <consortium name="The Broad Institute Genomics Platform"/>
            <consortium name="The Broad Institute Genome Sequencing Center for Infectious Disease"/>
            <person name="Wu L."/>
            <person name="Ma J."/>
        </authorList>
    </citation>
    <scope>NUCLEOTIDE SEQUENCE [LARGE SCALE GENOMIC DNA]</scope>
    <source>
        <strain evidence="4 5">DT31</strain>
    </source>
</reference>
<accession>A0ABD5WDS4</accession>
<dbReference type="AlphaFoldDB" id="A0ABD5WDS4"/>
<dbReference type="InterPro" id="IPR046342">
    <property type="entry name" value="CBS_dom_sf"/>
</dbReference>
<organism evidence="4 5">
    <name type="scientific">Halobaculum lipolyticum</name>
    <dbReference type="NCBI Taxonomy" id="3032001"/>
    <lineage>
        <taxon>Archaea</taxon>
        <taxon>Methanobacteriati</taxon>
        <taxon>Methanobacteriota</taxon>
        <taxon>Stenosarchaea group</taxon>
        <taxon>Halobacteria</taxon>
        <taxon>Halobacteriales</taxon>
        <taxon>Haloferacaceae</taxon>
        <taxon>Halobaculum</taxon>
    </lineage>
</organism>
<gene>
    <name evidence="4" type="ORF">ACFQL9_03490</name>
</gene>
<dbReference type="PANTHER" id="PTHR43080">
    <property type="entry name" value="CBS DOMAIN-CONTAINING PROTEIN CBSX3, MITOCHONDRIAL"/>
    <property type="match status" value="1"/>
</dbReference>
<dbReference type="SMART" id="SM00116">
    <property type="entry name" value="CBS"/>
    <property type="match status" value="2"/>
</dbReference>
<keyword evidence="5" id="KW-1185">Reference proteome</keyword>
<proteinExistence type="predicted"/>
<protein>
    <submittedName>
        <fullName evidence="4">CBS domain-containing protein</fullName>
    </submittedName>
</protein>
<comment type="caution">
    <text evidence="4">The sequence shown here is derived from an EMBL/GenBank/DDBJ whole genome shotgun (WGS) entry which is preliminary data.</text>
</comment>
<dbReference type="RefSeq" id="WP_284033501.1">
    <property type="nucleotide sequence ID" value="NZ_CP126155.1"/>
</dbReference>
<keyword evidence="1 2" id="KW-0129">CBS domain</keyword>
<evidence type="ECO:0000313" key="4">
    <source>
        <dbReference type="EMBL" id="MFC7068693.1"/>
    </source>
</evidence>
<feature type="domain" description="CBS" evidence="3">
    <location>
        <begin position="72"/>
        <end position="131"/>
    </location>
</feature>
<evidence type="ECO:0000313" key="5">
    <source>
        <dbReference type="Proteomes" id="UP001596461"/>
    </source>
</evidence>